<feature type="region of interest" description="Disordered" evidence="1">
    <location>
        <begin position="36"/>
        <end position="58"/>
    </location>
</feature>
<protein>
    <submittedName>
        <fullName evidence="2">Uncharacterized protein</fullName>
    </submittedName>
</protein>
<dbReference type="EMBL" id="JBHSFN010000013">
    <property type="protein sequence ID" value="MFC4588629.1"/>
    <property type="molecule type" value="Genomic_DNA"/>
</dbReference>
<dbReference type="RefSeq" id="WP_262842264.1">
    <property type="nucleotide sequence ID" value="NZ_JANZYP010000010.1"/>
</dbReference>
<evidence type="ECO:0000313" key="3">
    <source>
        <dbReference type="Proteomes" id="UP001595891"/>
    </source>
</evidence>
<evidence type="ECO:0000313" key="2">
    <source>
        <dbReference type="EMBL" id="MFC4588629.1"/>
    </source>
</evidence>
<name>A0ABV9EKZ7_9ACTN</name>
<organism evidence="2 3">
    <name type="scientific">Sphaerisporangium corydalis</name>
    <dbReference type="NCBI Taxonomy" id="1441875"/>
    <lineage>
        <taxon>Bacteria</taxon>
        <taxon>Bacillati</taxon>
        <taxon>Actinomycetota</taxon>
        <taxon>Actinomycetes</taxon>
        <taxon>Streptosporangiales</taxon>
        <taxon>Streptosporangiaceae</taxon>
        <taxon>Sphaerisporangium</taxon>
    </lineage>
</organism>
<sequence length="58" mass="6666">MTPRKLDTSKRPGITVHGEKLPTFQKSDERFLEVTRKHGMTRSTHSIHDRRPAGGERP</sequence>
<accession>A0ABV9EKZ7</accession>
<dbReference type="Proteomes" id="UP001595891">
    <property type="component" value="Unassembled WGS sequence"/>
</dbReference>
<keyword evidence="3" id="KW-1185">Reference proteome</keyword>
<feature type="compositionally biased region" description="Basic and acidic residues" evidence="1">
    <location>
        <begin position="46"/>
        <end position="58"/>
    </location>
</feature>
<evidence type="ECO:0000256" key="1">
    <source>
        <dbReference type="SAM" id="MobiDB-lite"/>
    </source>
</evidence>
<gene>
    <name evidence="2" type="ORF">ACFO8L_21245</name>
</gene>
<reference evidence="3" key="1">
    <citation type="journal article" date="2019" name="Int. J. Syst. Evol. Microbiol.">
        <title>The Global Catalogue of Microorganisms (GCM) 10K type strain sequencing project: providing services to taxonomists for standard genome sequencing and annotation.</title>
        <authorList>
            <consortium name="The Broad Institute Genomics Platform"/>
            <consortium name="The Broad Institute Genome Sequencing Center for Infectious Disease"/>
            <person name="Wu L."/>
            <person name="Ma J."/>
        </authorList>
    </citation>
    <scope>NUCLEOTIDE SEQUENCE [LARGE SCALE GENOMIC DNA]</scope>
    <source>
        <strain evidence="3">CCUG 49560</strain>
    </source>
</reference>
<comment type="caution">
    <text evidence="2">The sequence shown here is derived from an EMBL/GenBank/DDBJ whole genome shotgun (WGS) entry which is preliminary data.</text>
</comment>
<proteinExistence type="predicted"/>